<dbReference type="AlphaFoldDB" id="A0A2N3WPX9"/>
<accession>A0A2N3WPX9</accession>
<gene>
    <name evidence="1" type="ORF">ATK30_6868</name>
</gene>
<organism evidence="1 2">
    <name type="scientific">Amycolatopsis echigonensis</name>
    <dbReference type="NCBI Taxonomy" id="2576905"/>
    <lineage>
        <taxon>Bacteria</taxon>
        <taxon>Bacillati</taxon>
        <taxon>Actinomycetota</taxon>
        <taxon>Actinomycetes</taxon>
        <taxon>Pseudonocardiales</taxon>
        <taxon>Pseudonocardiaceae</taxon>
        <taxon>Amycolatopsis</taxon>
    </lineage>
</organism>
<dbReference type="Proteomes" id="UP000233750">
    <property type="component" value="Unassembled WGS sequence"/>
</dbReference>
<proteinExistence type="predicted"/>
<dbReference type="EMBL" id="PJMY01000003">
    <property type="protein sequence ID" value="PKV95935.1"/>
    <property type="molecule type" value="Genomic_DNA"/>
</dbReference>
<sequence>MSALIFIDPAAIHPVIDNVWHRTRLSGIPAPGQGITMLCGATAAAEFETLDKRRVNGAPTQCPYCDVAYRRSLGWTIPEGHPGLHPQPQRRRP</sequence>
<protein>
    <submittedName>
        <fullName evidence="1">Uncharacterized protein</fullName>
    </submittedName>
</protein>
<dbReference type="RefSeq" id="WP_208637478.1">
    <property type="nucleotide sequence ID" value="NZ_PJMY01000003.1"/>
</dbReference>
<keyword evidence="2" id="KW-1185">Reference proteome</keyword>
<name>A0A2N3WPX9_9PSEU</name>
<reference evidence="1 2" key="1">
    <citation type="submission" date="2017-12" db="EMBL/GenBank/DDBJ databases">
        <title>Sequencing the genomes of 1000 Actinobacteria strains.</title>
        <authorList>
            <person name="Klenk H.-P."/>
        </authorList>
    </citation>
    <scope>NUCLEOTIDE SEQUENCE [LARGE SCALE GENOMIC DNA]</scope>
    <source>
        <strain evidence="1 2">DSM 45165</strain>
    </source>
</reference>
<comment type="caution">
    <text evidence="1">The sequence shown here is derived from an EMBL/GenBank/DDBJ whole genome shotgun (WGS) entry which is preliminary data.</text>
</comment>
<evidence type="ECO:0000313" key="2">
    <source>
        <dbReference type="Proteomes" id="UP000233750"/>
    </source>
</evidence>
<evidence type="ECO:0000313" key="1">
    <source>
        <dbReference type="EMBL" id="PKV95935.1"/>
    </source>
</evidence>